<protein>
    <submittedName>
        <fullName evidence="1">Uncharacterized protein</fullName>
    </submittedName>
</protein>
<accession>A0A0F9NQP7</accession>
<reference evidence="1" key="1">
    <citation type="journal article" date="2015" name="Nature">
        <title>Complex archaea that bridge the gap between prokaryotes and eukaryotes.</title>
        <authorList>
            <person name="Spang A."/>
            <person name="Saw J.H."/>
            <person name="Jorgensen S.L."/>
            <person name="Zaremba-Niedzwiedzka K."/>
            <person name="Martijn J."/>
            <person name="Lind A.E."/>
            <person name="van Eijk R."/>
            <person name="Schleper C."/>
            <person name="Guy L."/>
            <person name="Ettema T.J."/>
        </authorList>
    </citation>
    <scope>NUCLEOTIDE SEQUENCE</scope>
</reference>
<organism evidence="1">
    <name type="scientific">marine sediment metagenome</name>
    <dbReference type="NCBI Taxonomy" id="412755"/>
    <lineage>
        <taxon>unclassified sequences</taxon>
        <taxon>metagenomes</taxon>
        <taxon>ecological metagenomes</taxon>
    </lineage>
</organism>
<dbReference type="AlphaFoldDB" id="A0A0F9NQP7"/>
<proteinExistence type="predicted"/>
<gene>
    <name evidence="1" type="ORF">LCGC14_0997060</name>
</gene>
<name>A0A0F9NQP7_9ZZZZ</name>
<evidence type="ECO:0000313" key="1">
    <source>
        <dbReference type="EMBL" id="KKN14347.1"/>
    </source>
</evidence>
<sequence length="119" mass="12937">MLRFSNIDLFKADGIVHIGPCSLISATIAGNGANAQCDIYDGVDANGKVVTHLEALDNTTFHADLDAHPILYRGIYLDVNATTTEMTIEWIPLTVKEVRQGHFDEVPSNVDRDLVAPGD</sequence>
<dbReference type="EMBL" id="LAZR01003826">
    <property type="protein sequence ID" value="KKN14347.1"/>
    <property type="molecule type" value="Genomic_DNA"/>
</dbReference>
<comment type="caution">
    <text evidence="1">The sequence shown here is derived from an EMBL/GenBank/DDBJ whole genome shotgun (WGS) entry which is preliminary data.</text>
</comment>